<organism evidence="3">
    <name type="scientific">Perkinsus marinus (strain ATCC 50983 / TXsc)</name>
    <dbReference type="NCBI Taxonomy" id="423536"/>
    <lineage>
        <taxon>Eukaryota</taxon>
        <taxon>Sar</taxon>
        <taxon>Alveolata</taxon>
        <taxon>Perkinsozoa</taxon>
        <taxon>Perkinsea</taxon>
        <taxon>Perkinsida</taxon>
        <taxon>Perkinsidae</taxon>
        <taxon>Perkinsus</taxon>
    </lineage>
</organism>
<dbReference type="Pfam" id="PF13202">
    <property type="entry name" value="EF-hand_5"/>
    <property type="match status" value="1"/>
</dbReference>
<dbReference type="EMBL" id="GG676022">
    <property type="protein sequence ID" value="EER12620.1"/>
    <property type="molecule type" value="Genomic_DNA"/>
</dbReference>
<proteinExistence type="predicted"/>
<dbReference type="PROSITE" id="PS50222">
    <property type="entry name" value="EF_HAND_2"/>
    <property type="match status" value="1"/>
</dbReference>
<dbReference type="InParanoid" id="C5KSD0"/>
<dbReference type="GeneID" id="9058325"/>
<evidence type="ECO:0000313" key="2">
    <source>
        <dbReference type="EMBL" id="EER12620.1"/>
    </source>
</evidence>
<evidence type="ECO:0000259" key="1">
    <source>
        <dbReference type="PROSITE" id="PS50222"/>
    </source>
</evidence>
<reference evidence="2 3" key="1">
    <citation type="submission" date="2008-07" db="EMBL/GenBank/DDBJ databases">
        <authorList>
            <person name="El-Sayed N."/>
            <person name="Caler E."/>
            <person name="Inman J."/>
            <person name="Amedeo P."/>
            <person name="Hass B."/>
            <person name="Wortman J."/>
        </authorList>
    </citation>
    <scope>NUCLEOTIDE SEQUENCE [LARGE SCALE GENOMIC DNA]</scope>
    <source>
        <strain evidence="3">ATCC 50983 / TXsc</strain>
    </source>
</reference>
<accession>C5KSD0</accession>
<dbReference type="RefSeq" id="XP_002780825.1">
    <property type="nucleotide sequence ID" value="XM_002780779.1"/>
</dbReference>
<protein>
    <recommendedName>
        <fullName evidence="1">EF-hand domain-containing protein</fullName>
    </recommendedName>
</protein>
<gene>
    <name evidence="2" type="ORF">Pmar_PMAR026228</name>
</gene>
<feature type="domain" description="EF-hand" evidence="1">
    <location>
        <begin position="329"/>
        <end position="364"/>
    </location>
</feature>
<dbReference type="GO" id="GO:0005509">
    <property type="term" value="F:calcium ion binding"/>
    <property type="evidence" value="ECO:0007669"/>
    <property type="project" value="InterPro"/>
</dbReference>
<sequence>MLSYRFVISTAVLMAGVNCLKMMSIEKATVPLLAAEELDDSSADLWRSEGAFDDCDGALPYVYEKDEYFVRFSEPVANGYLTLEELRCPSTTQSPIGYIFPDGLEWFLMASTNSHEEHGKGGLYVIEPCRVYQIKNRATFTGSLIALFKSTSGNMTKLSHEGGAYLFPHIVEALCEMMENPVANNREVYLSKVLGREKMDVFKVAHDGYYAAFIIKHGRLRIKTLSCPGTGKFEEFEDDATPAPPISGVLEVRQTLHISPGLAGLATAFDKLPKDSDGVTREELQRLSPSTPAEIMDAIFGLFDNFPKDGKISYNELCAYLLLHAEGVTDAERSEFTFSICDANGDNGVSKEELAEVVGTLAYAKSKDWNVAKAVSLRIVEDAFAKSDEADLDIHAFTEWSRGQSEQAQEFHSLVTGTI</sequence>
<dbReference type="InterPro" id="IPR002048">
    <property type="entry name" value="EF_hand_dom"/>
</dbReference>
<evidence type="ECO:0000313" key="3">
    <source>
        <dbReference type="Proteomes" id="UP000007800"/>
    </source>
</evidence>
<dbReference type="Gene3D" id="1.10.238.10">
    <property type="entry name" value="EF-hand"/>
    <property type="match status" value="1"/>
</dbReference>
<keyword evidence="3" id="KW-1185">Reference proteome</keyword>
<dbReference type="Proteomes" id="UP000007800">
    <property type="component" value="Unassembled WGS sequence"/>
</dbReference>
<name>C5KSD0_PERM5</name>
<dbReference type="OrthoDB" id="114727at2759"/>
<dbReference type="SUPFAM" id="SSF47473">
    <property type="entry name" value="EF-hand"/>
    <property type="match status" value="1"/>
</dbReference>
<dbReference type="InterPro" id="IPR011992">
    <property type="entry name" value="EF-hand-dom_pair"/>
</dbReference>
<dbReference type="AlphaFoldDB" id="C5KSD0"/>